<dbReference type="SUPFAM" id="SSF51197">
    <property type="entry name" value="Clavaminate synthase-like"/>
    <property type="match status" value="1"/>
</dbReference>
<reference evidence="9 10" key="1">
    <citation type="journal article" date="2015" name="Sci. Rep.">
        <title>The power of single molecule real-time sequencing technology in the de novo assembly of a eukaryotic genome.</title>
        <authorList>
            <person name="Sakai H."/>
            <person name="Naito K."/>
            <person name="Ogiso-Tanaka E."/>
            <person name="Takahashi Y."/>
            <person name="Iseki K."/>
            <person name="Muto C."/>
            <person name="Satou K."/>
            <person name="Teruya K."/>
            <person name="Shiroma A."/>
            <person name="Shimoji M."/>
            <person name="Hirano T."/>
            <person name="Itoh T."/>
            <person name="Kaga A."/>
            <person name="Tomooka N."/>
        </authorList>
    </citation>
    <scope>NUCLEOTIDE SEQUENCE [LARGE SCALE GENOMIC DNA]</scope>
    <source>
        <strain evidence="10">cv. Shumari</strain>
    </source>
</reference>
<gene>
    <name evidence="9" type="primary">Vigan.03G006700</name>
    <name evidence="9" type="ORF">VIGAN_03006700</name>
</gene>
<sequence>MFLHKLVSVLLRPTSLFSLSPRPTCFAMAATLLQSPTFPYSPFPIKVNLSTPHDEWPQNIQCWRKKPNSINGPYNRHNNSNYVVGGQNFYSSVTEPDYITPYDICFRGRRNRGSVGATLHGENKESRIHEIKRKPTNGSVLRPGMVLLKKFLSHDEQVEIVKVCRELGVGLGGFYLPLNPNGTPMQLRMMCLGRNWNPVTHKYGKMRPFDRTIPPSIPNNFSELVTRAIQEAQSLTKKKYRACNEKEVLPSMTPDICIVNFYRNSGKLGLHQDRDESKESLRKGLPVVSFSVGDSAYFLYGDERNAKKANSVALNSGDVLIFGGKSRHVFHGVPAIFPNSAPKELMKDSCLSPGRLNLTFRQF</sequence>
<feature type="signal peptide" evidence="7">
    <location>
        <begin position="1"/>
        <end position="18"/>
    </location>
</feature>
<dbReference type="GO" id="GO:0035515">
    <property type="term" value="F:oxidative RNA demethylase activity"/>
    <property type="evidence" value="ECO:0007669"/>
    <property type="project" value="TreeGrafter"/>
</dbReference>
<keyword evidence="4" id="KW-0560">Oxidoreductase</keyword>
<evidence type="ECO:0000256" key="2">
    <source>
        <dbReference type="ARBA" id="ARBA00022723"/>
    </source>
</evidence>
<comment type="cofactor">
    <cofactor evidence="6">
        <name>Fe(2+)</name>
        <dbReference type="ChEBI" id="CHEBI:29033"/>
    </cofactor>
    <text evidence="6">Binds 1 Fe(2+) ion per subunit.</text>
</comment>
<dbReference type="OrthoDB" id="6614653at2759"/>
<evidence type="ECO:0000259" key="8">
    <source>
        <dbReference type="PROSITE" id="PS51471"/>
    </source>
</evidence>
<keyword evidence="3" id="KW-0223">Dioxygenase</keyword>
<dbReference type="PROSITE" id="PS51471">
    <property type="entry name" value="FE2OG_OXY"/>
    <property type="match status" value="1"/>
</dbReference>
<evidence type="ECO:0000256" key="5">
    <source>
        <dbReference type="ARBA" id="ARBA00023004"/>
    </source>
</evidence>
<dbReference type="Proteomes" id="UP000291084">
    <property type="component" value="Chromosome 3"/>
</dbReference>
<dbReference type="PANTHER" id="PTHR16557">
    <property type="entry name" value="ALKYLATED DNA REPAIR PROTEIN ALKB-RELATED"/>
    <property type="match status" value="1"/>
</dbReference>
<proteinExistence type="inferred from homology"/>
<feature type="binding site" evidence="6">
    <location>
        <position position="271"/>
    </location>
    <ligand>
        <name>Fe cation</name>
        <dbReference type="ChEBI" id="CHEBI:24875"/>
        <note>catalytic</note>
    </ligand>
</feature>
<evidence type="ECO:0000256" key="3">
    <source>
        <dbReference type="ARBA" id="ARBA00022964"/>
    </source>
</evidence>
<name>A0A0S3RIV9_PHAAN</name>
<keyword evidence="7" id="KW-0732">Signal</keyword>
<dbReference type="GO" id="GO:0008198">
    <property type="term" value="F:ferrous iron binding"/>
    <property type="evidence" value="ECO:0007669"/>
    <property type="project" value="TreeGrafter"/>
</dbReference>
<comment type="similarity">
    <text evidence="1">Belongs to the alkB family.</text>
</comment>
<feature type="domain" description="Fe2OG dioxygenase" evidence="8">
    <location>
        <begin position="253"/>
        <end position="363"/>
    </location>
</feature>
<dbReference type="InterPro" id="IPR005123">
    <property type="entry name" value="Oxoglu/Fe-dep_dioxygenase_dom"/>
</dbReference>
<organism evidence="9 10">
    <name type="scientific">Vigna angularis var. angularis</name>
    <dbReference type="NCBI Taxonomy" id="157739"/>
    <lineage>
        <taxon>Eukaryota</taxon>
        <taxon>Viridiplantae</taxon>
        <taxon>Streptophyta</taxon>
        <taxon>Embryophyta</taxon>
        <taxon>Tracheophyta</taxon>
        <taxon>Spermatophyta</taxon>
        <taxon>Magnoliopsida</taxon>
        <taxon>eudicotyledons</taxon>
        <taxon>Gunneridae</taxon>
        <taxon>Pentapetalae</taxon>
        <taxon>rosids</taxon>
        <taxon>fabids</taxon>
        <taxon>Fabales</taxon>
        <taxon>Fabaceae</taxon>
        <taxon>Papilionoideae</taxon>
        <taxon>50 kb inversion clade</taxon>
        <taxon>NPAAA clade</taxon>
        <taxon>indigoferoid/millettioid clade</taxon>
        <taxon>Phaseoleae</taxon>
        <taxon>Vigna</taxon>
    </lineage>
</organism>
<keyword evidence="10" id="KW-1185">Reference proteome</keyword>
<feature type="binding site" evidence="6">
    <location>
        <position position="331"/>
    </location>
    <ligand>
        <name>Fe cation</name>
        <dbReference type="ChEBI" id="CHEBI:24875"/>
        <note>catalytic</note>
    </ligand>
</feature>
<dbReference type="PANTHER" id="PTHR16557:SF10">
    <property type="entry name" value="2-OXOGLUTARATE-DEPENDENT DIOXYGENASE FAMILY PROTEIN"/>
    <property type="match status" value="1"/>
</dbReference>
<evidence type="ECO:0000313" key="10">
    <source>
        <dbReference type="Proteomes" id="UP000291084"/>
    </source>
</evidence>
<evidence type="ECO:0000256" key="4">
    <source>
        <dbReference type="ARBA" id="ARBA00023002"/>
    </source>
</evidence>
<dbReference type="InterPro" id="IPR027450">
    <property type="entry name" value="AlkB-like"/>
</dbReference>
<accession>A0A0S3RIV9</accession>
<feature type="chain" id="PRO_5006617060" description="Fe2OG dioxygenase domain-containing protein" evidence="7">
    <location>
        <begin position="19"/>
        <end position="363"/>
    </location>
</feature>
<dbReference type="GO" id="GO:0005737">
    <property type="term" value="C:cytoplasm"/>
    <property type="evidence" value="ECO:0007669"/>
    <property type="project" value="TreeGrafter"/>
</dbReference>
<protein>
    <recommendedName>
        <fullName evidence="8">Fe2OG dioxygenase domain-containing protein</fullName>
    </recommendedName>
</protein>
<dbReference type="Gene3D" id="2.60.120.590">
    <property type="entry name" value="Alpha-ketoglutarate-dependent dioxygenase AlkB-like"/>
    <property type="match status" value="1"/>
</dbReference>
<dbReference type="GO" id="GO:0035513">
    <property type="term" value="P:oxidative RNA demethylation"/>
    <property type="evidence" value="ECO:0007669"/>
    <property type="project" value="TreeGrafter"/>
</dbReference>
<evidence type="ECO:0000256" key="7">
    <source>
        <dbReference type="SAM" id="SignalP"/>
    </source>
</evidence>
<keyword evidence="5 6" id="KW-0408">Iron</keyword>
<dbReference type="GO" id="GO:0035516">
    <property type="term" value="F:broad specificity oxidative DNA demethylase activity"/>
    <property type="evidence" value="ECO:0007669"/>
    <property type="project" value="TreeGrafter"/>
</dbReference>
<keyword evidence="2 6" id="KW-0479">Metal-binding</keyword>
<dbReference type="InterPro" id="IPR037151">
    <property type="entry name" value="AlkB-like_sf"/>
</dbReference>
<evidence type="ECO:0000256" key="6">
    <source>
        <dbReference type="PIRSR" id="PIRSR604574-2"/>
    </source>
</evidence>
<feature type="binding site" evidence="6">
    <location>
        <position position="273"/>
    </location>
    <ligand>
        <name>Fe cation</name>
        <dbReference type="ChEBI" id="CHEBI:24875"/>
        <note>catalytic</note>
    </ligand>
</feature>
<dbReference type="InterPro" id="IPR004574">
    <property type="entry name" value="Alkb"/>
</dbReference>
<dbReference type="AlphaFoldDB" id="A0A0S3RIV9"/>
<evidence type="ECO:0000256" key="1">
    <source>
        <dbReference type="ARBA" id="ARBA00007879"/>
    </source>
</evidence>
<evidence type="ECO:0000313" key="9">
    <source>
        <dbReference type="EMBL" id="BAT80480.1"/>
    </source>
</evidence>
<dbReference type="Pfam" id="PF13532">
    <property type="entry name" value="2OG-FeII_Oxy_2"/>
    <property type="match status" value="1"/>
</dbReference>
<dbReference type="EMBL" id="AP015036">
    <property type="protein sequence ID" value="BAT80480.1"/>
    <property type="molecule type" value="Genomic_DNA"/>
</dbReference>